<reference evidence="8" key="1">
    <citation type="submission" date="2025-08" db="UniProtKB">
        <authorList>
            <consortium name="RefSeq"/>
        </authorList>
    </citation>
    <scope>IDENTIFICATION</scope>
    <source>
        <tissue evidence="8">Fruit stalk</tissue>
    </source>
</reference>
<evidence type="ECO:0000259" key="6">
    <source>
        <dbReference type="PROSITE" id="PS50102"/>
    </source>
</evidence>
<dbReference type="InterPro" id="IPR035979">
    <property type="entry name" value="RBD_domain_sf"/>
</dbReference>
<feature type="compositionally biased region" description="Basic and acidic residues" evidence="5">
    <location>
        <begin position="254"/>
        <end position="263"/>
    </location>
</feature>
<dbReference type="PROSITE" id="PS50102">
    <property type="entry name" value="RRM"/>
    <property type="match status" value="1"/>
</dbReference>
<feature type="compositionally biased region" description="Basic and acidic residues" evidence="5">
    <location>
        <begin position="773"/>
        <end position="783"/>
    </location>
</feature>
<dbReference type="GO" id="GO:0008380">
    <property type="term" value="P:RNA splicing"/>
    <property type="evidence" value="ECO:0007669"/>
    <property type="project" value="UniProtKB-KW"/>
</dbReference>
<feature type="compositionally biased region" description="Basic and acidic residues" evidence="5">
    <location>
        <begin position="87"/>
        <end position="163"/>
    </location>
</feature>
<keyword evidence="7" id="KW-1185">Reference proteome</keyword>
<proteinExistence type="predicted"/>
<dbReference type="Gene3D" id="3.30.70.330">
    <property type="match status" value="3"/>
</dbReference>
<dbReference type="SMART" id="SM00360">
    <property type="entry name" value="RRM"/>
    <property type="match status" value="2"/>
</dbReference>
<dbReference type="SUPFAM" id="SSF54928">
    <property type="entry name" value="RNA-binding domain, RBD"/>
    <property type="match status" value="2"/>
</dbReference>
<accession>A0A6P6A5S5</accession>
<keyword evidence="3" id="KW-0508">mRNA splicing</keyword>
<protein>
    <submittedName>
        <fullName evidence="8">Uncharacterized protein LOC111306738 isoform X2</fullName>
    </submittedName>
</protein>
<evidence type="ECO:0000256" key="4">
    <source>
        <dbReference type="PROSITE-ProRule" id="PRU00176"/>
    </source>
</evidence>
<evidence type="ECO:0000256" key="1">
    <source>
        <dbReference type="ARBA" id="ARBA00022664"/>
    </source>
</evidence>
<organism evidence="7 8">
    <name type="scientific">Durio zibethinus</name>
    <name type="common">Durian</name>
    <dbReference type="NCBI Taxonomy" id="66656"/>
    <lineage>
        <taxon>Eukaryota</taxon>
        <taxon>Viridiplantae</taxon>
        <taxon>Streptophyta</taxon>
        <taxon>Embryophyta</taxon>
        <taxon>Tracheophyta</taxon>
        <taxon>Spermatophyta</taxon>
        <taxon>Magnoliopsida</taxon>
        <taxon>eudicotyledons</taxon>
        <taxon>Gunneridae</taxon>
        <taxon>Pentapetalae</taxon>
        <taxon>rosids</taxon>
        <taxon>malvids</taxon>
        <taxon>Malvales</taxon>
        <taxon>Malvaceae</taxon>
        <taxon>Helicteroideae</taxon>
        <taxon>Durio</taxon>
    </lineage>
</organism>
<feature type="compositionally biased region" description="Basic and acidic residues" evidence="5">
    <location>
        <begin position="192"/>
        <end position="211"/>
    </location>
</feature>
<dbReference type="GO" id="GO:0003723">
    <property type="term" value="F:RNA binding"/>
    <property type="evidence" value="ECO:0007669"/>
    <property type="project" value="UniProtKB-UniRule"/>
</dbReference>
<feature type="compositionally biased region" description="Basic and acidic residues" evidence="5">
    <location>
        <begin position="1"/>
        <end position="26"/>
    </location>
</feature>
<evidence type="ECO:0000256" key="3">
    <source>
        <dbReference type="ARBA" id="ARBA00023187"/>
    </source>
</evidence>
<feature type="compositionally biased region" description="Basic and acidic residues" evidence="5">
    <location>
        <begin position="46"/>
        <end position="79"/>
    </location>
</feature>
<gene>
    <name evidence="8" type="primary">LOC111306738</name>
</gene>
<keyword evidence="2 4" id="KW-0694">RNA-binding</keyword>
<evidence type="ECO:0000256" key="5">
    <source>
        <dbReference type="SAM" id="MobiDB-lite"/>
    </source>
</evidence>
<feature type="domain" description="RRM" evidence="6">
    <location>
        <begin position="431"/>
        <end position="514"/>
    </location>
</feature>
<dbReference type="AlphaFoldDB" id="A0A6P6A5S5"/>
<dbReference type="RefSeq" id="XP_022760324.1">
    <property type="nucleotide sequence ID" value="XM_022904589.1"/>
</dbReference>
<feature type="region of interest" description="Disordered" evidence="5">
    <location>
        <begin position="1"/>
        <end position="356"/>
    </location>
</feature>
<feature type="compositionally biased region" description="Basic and acidic residues" evidence="5">
    <location>
        <begin position="222"/>
        <end position="247"/>
    </location>
</feature>
<dbReference type="FunFam" id="3.30.70.330:FF:000879">
    <property type="entry name" value="Splicing factor U2af large subunit A"/>
    <property type="match status" value="1"/>
</dbReference>
<dbReference type="Proteomes" id="UP000515121">
    <property type="component" value="Unplaced"/>
</dbReference>
<feature type="compositionally biased region" description="Basic and acidic residues" evidence="5">
    <location>
        <begin position="171"/>
        <end position="185"/>
    </location>
</feature>
<dbReference type="PANTHER" id="PTHR23139">
    <property type="entry name" value="RNA-BINDING PROTEIN"/>
    <property type="match status" value="1"/>
</dbReference>
<evidence type="ECO:0000256" key="2">
    <source>
        <dbReference type="ARBA" id="ARBA00022884"/>
    </source>
</evidence>
<feature type="compositionally biased region" description="Basic residues" evidence="5">
    <location>
        <begin position="212"/>
        <end position="221"/>
    </location>
</feature>
<evidence type="ECO:0000313" key="7">
    <source>
        <dbReference type="Proteomes" id="UP000515121"/>
    </source>
</evidence>
<dbReference type="GeneID" id="111306738"/>
<sequence>MGRSSRPKEKYEKGGELPQHDSHEGTSARTRPFSYDEIMFKRNSKKVNENAESVKEGNTEVGRIAKERPIQKDINVKKSEGRHRHSKDFSRGHEKHLLDELEKSTSHKKVENASRRNDSMSKQKNGENHGSERRLKSEVRKDMGVKDEGEYEKQIHVRTKNERPAGGSENIDAKKHSRDIVERYRHAGRIKGKSERDIKRKHQTRDGEQNRKRNTTKKHDIRKGQASESSEKKEKKESSRSHYEESHHKRRRSQSRECEDRHGRSISFSPRAHKRASHHVSEHEQFLHGVKGRTGRQHSDDRSRMTNNGSSGHHRRHGVSTSGLGGYSPRKRKTEAAVRTPSPAHRSTEKRTAKWDLAPAETEKIVSGSVSSNLQASSQTISLNMHAVFNAVPSVSITRKPLVVASPSSLSSKHTVSFDSVQLTEATRPMRRLYVENVPASASEKAIMASFNNFLLSSGINHIQGTQPCISCIIHKGKGQALVEFLTPEDASAALSFDGSTFSGSILKIRRPKDFVEVTGEPQKSEATVTTVSDIVKDSHHKIFIGGISKALSPEMLVEIAKAFGPLKAYHFEINEDLSEQYAILEFPDDLSSLSEAEVEEVLEDVRLECSRFGTIKSANVVKHANSIITTGDNKMDDNTRETGTRQNLEDDEINVEKETMEEVTDGNSGGTAGIKFPSDSHDVMACSSYDDEKLVGNLLDNELCPQVEFEGNINSEDINQGSLDAEPCQLEGLDSNSAGGAQIDTEIAVEDQALETADKTVSQRVANSVNTSKEESDYHSDGNADNIQSDATNFGKILAAEENSNLEEVNGELPEGHTELAVEDPITMSVSVTISQQIPMLLNTSKEKPDSQYEKIADNTQSAVIKVEKKLVSKEDLQQEEANGKLLEAVDGSTGSVRMESDTIDEDENSKENNLKQIFEPGCVFVEYRRIEASCMAAHCIHGRLFDDRIVTVEYIDPDLYRVKFPK</sequence>
<dbReference type="InterPro" id="IPR012677">
    <property type="entry name" value="Nucleotide-bd_a/b_plait_sf"/>
</dbReference>
<keyword evidence="1" id="KW-0507">mRNA processing</keyword>
<feature type="compositionally biased region" description="Polar residues" evidence="5">
    <location>
        <begin position="760"/>
        <end position="772"/>
    </location>
</feature>
<name>A0A6P6A5S5_DURZI</name>
<feature type="region of interest" description="Disordered" evidence="5">
    <location>
        <begin position="759"/>
        <end position="790"/>
    </location>
</feature>
<dbReference type="InterPro" id="IPR000504">
    <property type="entry name" value="RRM_dom"/>
</dbReference>
<evidence type="ECO:0000313" key="8">
    <source>
        <dbReference type="RefSeq" id="XP_022760324.1"/>
    </source>
</evidence>
<dbReference type="GO" id="GO:0006397">
    <property type="term" value="P:mRNA processing"/>
    <property type="evidence" value="ECO:0007669"/>
    <property type="project" value="UniProtKB-KW"/>
</dbReference>